<accession>A0AAD5TBL4</accession>
<keyword evidence="10" id="KW-1185">Reference proteome</keyword>
<name>A0AAD5TBL4_9FUNG</name>
<comment type="caution">
    <text evidence="9">The sequence shown here is derived from an EMBL/GenBank/DDBJ whole genome shotgun (WGS) entry which is preliminary data.</text>
</comment>
<dbReference type="AlphaFoldDB" id="A0AAD5TBL4"/>
<dbReference type="PANTHER" id="PTHR23271:SF1">
    <property type="entry name" value="U3 SMALL NUCLEOLAR RNA-ASSOCIATED PROTEIN 6 HOMOLOG"/>
    <property type="match status" value="1"/>
</dbReference>
<evidence type="ECO:0000313" key="10">
    <source>
        <dbReference type="Proteomes" id="UP001212152"/>
    </source>
</evidence>
<dbReference type="Pfam" id="PF08640">
    <property type="entry name" value="U3_assoc_6"/>
    <property type="match status" value="1"/>
</dbReference>
<sequence>MADQVQFHLEKMVPELEDLQDRGIFSADEVRSIVKQRTTHEYRIHRIIPLKADYLRYIAYEETLERLRRKRKQRLGMDNPPTQEDIDNGVKHSSLSDYSIMRRIHGLYQKLLQKFAGDKALWIQYFDWCRSTKSTKALGKVFAKAIQLHPMYDTFWVMAAGWEFQDNGSMSSARVLLQRGLRLNPESKKLWVEYFKLELLWVEKIKERRKVLFKTGEQSAWPSAPSTAANSIELPELDGESSAPSDSLTSDPTLSASTDPNGSSDTAPMLSTKLSATQHALLKVLIPRAIYRNAIQAHSKDLAFRLKFLQLYRMFPETGDGQDELFETLSADFPDHADARAVLCARPVAEIRSTDPSYPAAIKTTNQAFLTALKELDTADMYEAYCRFLKEQADACGEENLSIYFRHVLAQAFSKAHSAHRATEALYLLWADFAEEISENRQKVLQDGVSLIPTSAQLWTALIAATQEKDAVASLYQQACESVTDADARAKLWLAYLTHLTESSLVTLEEIEASADPFTRALKVLPTPEHCGPVLALYLETARSLGGIDAGRKLAQHLNVSRVSNPKDFWEDWVRLETESLTSAKRKRGGDSGKKLDSTALQRVRAAYDGLVNVDPSCDSWLAYIRFEIDTARDNQRSTAVHWRAERAVSDKDTFQLAYQAMLAEL</sequence>
<dbReference type="InterPro" id="IPR055347">
    <property type="entry name" value="UTP6_N"/>
</dbReference>
<dbReference type="EMBL" id="JADGJQ010000134">
    <property type="protein sequence ID" value="KAJ3167758.1"/>
    <property type="molecule type" value="Genomic_DNA"/>
</dbReference>
<reference evidence="9" key="1">
    <citation type="submission" date="2020-05" db="EMBL/GenBank/DDBJ databases">
        <title>Phylogenomic resolution of chytrid fungi.</title>
        <authorList>
            <person name="Stajich J.E."/>
            <person name="Amses K."/>
            <person name="Simmons R."/>
            <person name="Seto K."/>
            <person name="Myers J."/>
            <person name="Bonds A."/>
            <person name="Quandt C.A."/>
            <person name="Barry K."/>
            <person name="Liu P."/>
            <person name="Grigoriev I."/>
            <person name="Longcore J.E."/>
            <person name="James T.Y."/>
        </authorList>
    </citation>
    <scope>NUCLEOTIDE SEQUENCE</scope>
    <source>
        <strain evidence="9">JEL0379</strain>
    </source>
</reference>
<evidence type="ECO:0000313" key="9">
    <source>
        <dbReference type="EMBL" id="KAJ3167758.1"/>
    </source>
</evidence>
<comment type="similarity">
    <text evidence="2">Belongs to the UTP6 family.</text>
</comment>
<dbReference type="GO" id="GO:0030515">
    <property type="term" value="F:snoRNA binding"/>
    <property type="evidence" value="ECO:0007669"/>
    <property type="project" value="InterPro"/>
</dbReference>
<feature type="domain" description="U3 small nucleolar RNA-associated protein 6 homolog C-terminal" evidence="8">
    <location>
        <begin position="367"/>
        <end position="647"/>
    </location>
</feature>
<dbReference type="GO" id="GO:0000462">
    <property type="term" value="P:maturation of SSU-rRNA from tricistronic rRNA transcript (SSU-rRNA, 5.8S rRNA, LSU-rRNA)"/>
    <property type="evidence" value="ECO:0007669"/>
    <property type="project" value="InterPro"/>
</dbReference>
<dbReference type="Pfam" id="PF24892">
    <property type="entry name" value="UTP6_C"/>
    <property type="match status" value="1"/>
</dbReference>
<dbReference type="SMART" id="SM00386">
    <property type="entry name" value="HAT"/>
    <property type="match status" value="5"/>
</dbReference>
<feature type="region of interest" description="Disordered" evidence="6">
    <location>
        <begin position="236"/>
        <end position="269"/>
    </location>
</feature>
<dbReference type="InterPro" id="IPR013949">
    <property type="entry name" value="Utp6"/>
</dbReference>
<evidence type="ECO:0000256" key="2">
    <source>
        <dbReference type="ARBA" id="ARBA00010734"/>
    </source>
</evidence>
<evidence type="ECO:0000256" key="6">
    <source>
        <dbReference type="SAM" id="MobiDB-lite"/>
    </source>
</evidence>
<evidence type="ECO:0000256" key="4">
    <source>
        <dbReference type="ARBA" id="ARBA00022737"/>
    </source>
</evidence>
<evidence type="ECO:0000256" key="5">
    <source>
        <dbReference type="ARBA" id="ARBA00023242"/>
    </source>
</evidence>
<feature type="compositionally biased region" description="Polar residues" evidence="6">
    <location>
        <begin position="242"/>
        <end position="266"/>
    </location>
</feature>
<keyword evidence="4" id="KW-0677">Repeat</keyword>
<proteinExistence type="inferred from homology"/>
<dbReference type="SUPFAM" id="SSF48452">
    <property type="entry name" value="TPR-like"/>
    <property type="match status" value="2"/>
</dbReference>
<dbReference type="PANTHER" id="PTHR23271">
    <property type="entry name" value="HEPATOCELLULAR CARCINOMA-ASSOCIATED ANTIGEN 66"/>
    <property type="match status" value="1"/>
</dbReference>
<dbReference type="Proteomes" id="UP001212152">
    <property type="component" value="Unassembled WGS sequence"/>
</dbReference>
<keyword evidence="3" id="KW-0698">rRNA processing</keyword>
<comment type="subcellular location">
    <subcellularLocation>
        <location evidence="1">Nucleus</location>
        <location evidence="1">Nucleolus</location>
    </subcellularLocation>
</comment>
<dbReference type="InterPro" id="IPR003107">
    <property type="entry name" value="HAT"/>
</dbReference>
<evidence type="ECO:0000256" key="1">
    <source>
        <dbReference type="ARBA" id="ARBA00004604"/>
    </source>
</evidence>
<organism evidence="9 10">
    <name type="scientific">Geranomyces variabilis</name>
    <dbReference type="NCBI Taxonomy" id="109894"/>
    <lineage>
        <taxon>Eukaryota</taxon>
        <taxon>Fungi</taxon>
        <taxon>Fungi incertae sedis</taxon>
        <taxon>Chytridiomycota</taxon>
        <taxon>Chytridiomycota incertae sedis</taxon>
        <taxon>Chytridiomycetes</taxon>
        <taxon>Spizellomycetales</taxon>
        <taxon>Powellomycetaceae</taxon>
        <taxon>Geranomyces</taxon>
    </lineage>
</organism>
<evidence type="ECO:0000259" key="7">
    <source>
        <dbReference type="Pfam" id="PF08640"/>
    </source>
</evidence>
<dbReference type="Gene3D" id="1.25.40.10">
    <property type="entry name" value="Tetratricopeptide repeat domain"/>
    <property type="match status" value="2"/>
</dbReference>
<gene>
    <name evidence="9" type="primary">UTP6</name>
    <name evidence="9" type="ORF">HDU87_001477</name>
</gene>
<keyword evidence="5" id="KW-0539">Nucleus</keyword>
<evidence type="ECO:0000256" key="3">
    <source>
        <dbReference type="ARBA" id="ARBA00022552"/>
    </source>
</evidence>
<feature type="domain" description="U3 small nucleolar RNA-associated protein 6 N-terminal" evidence="7">
    <location>
        <begin position="9"/>
        <end position="89"/>
    </location>
</feature>
<protein>
    <submittedName>
        <fullName evidence="9">U3 snoRNP protein</fullName>
    </submittedName>
</protein>
<dbReference type="InterPro" id="IPR056907">
    <property type="entry name" value="UTP6_C"/>
</dbReference>
<dbReference type="InterPro" id="IPR011990">
    <property type="entry name" value="TPR-like_helical_dom_sf"/>
</dbReference>
<dbReference type="GO" id="GO:0034388">
    <property type="term" value="C:Pwp2p-containing subcomplex of 90S preribosome"/>
    <property type="evidence" value="ECO:0007669"/>
    <property type="project" value="TreeGrafter"/>
</dbReference>
<dbReference type="GO" id="GO:0032040">
    <property type="term" value="C:small-subunit processome"/>
    <property type="evidence" value="ECO:0007669"/>
    <property type="project" value="TreeGrafter"/>
</dbReference>
<evidence type="ECO:0000259" key="8">
    <source>
        <dbReference type="Pfam" id="PF24892"/>
    </source>
</evidence>